<dbReference type="EMBL" id="JAACJP010000003">
    <property type="protein sequence ID" value="KAF5386103.1"/>
    <property type="molecule type" value="Genomic_DNA"/>
</dbReference>
<dbReference type="Proteomes" id="UP000565441">
    <property type="component" value="Unassembled WGS sequence"/>
</dbReference>
<accession>A0A8H5HMH9</accession>
<comment type="caution">
    <text evidence="2">The sequence shown here is derived from an EMBL/GenBank/DDBJ whole genome shotgun (WGS) entry which is preliminary data.</text>
</comment>
<evidence type="ECO:0000313" key="2">
    <source>
        <dbReference type="EMBL" id="KAF5386103.1"/>
    </source>
</evidence>
<organism evidence="2 3">
    <name type="scientific">Tricholomella constricta</name>
    <dbReference type="NCBI Taxonomy" id="117010"/>
    <lineage>
        <taxon>Eukaryota</taxon>
        <taxon>Fungi</taxon>
        <taxon>Dikarya</taxon>
        <taxon>Basidiomycota</taxon>
        <taxon>Agaricomycotina</taxon>
        <taxon>Agaricomycetes</taxon>
        <taxon>Agaricomycetidae</taxon>
        <taxon>Agaricales</taxon>
        <taxon>Tricholomatineae</taxon>
        <taxon>Lyophyllaceae</taxon>
        <taxon>Tricholomella</taxon>
    </lineage>
</organism>
<name>A0A8H5HMH9_9AGAR</name>
<gene>
    <name evidence="2" type="ORF">D9615_002309</name>
</gene>
<sequence>MQPTLVTPRLYNNRPSSKEKPKVSSIIIPPTQINAQNASFVPYNKYAPPVQVQLSSTATPPSSASASPTSSPEADMTKNFTCGSPADVVAIAELFATLKQTVSTLHSTFDRLGTQAEKMAQLAPAMKIKDFSAKLENQIASHTRSMQGVRYLLEDAIKNSLVDHLKSQLYDAIRESVAREVQQRVQQELKIQIPKELRVQVQVHQRYVIEVLQTSLHNSDARRHNASLRSPCMTTEPLRPLLRPLPSALQSPAYALKRPFTANSSAVASPMTAFPEVPAPTPLLLSAPALMIPAGSNQVFELIPPTPSPLFPRDLRALFALGPDAAKRLLQDYGLDSTASAAPSPKTEKPGAKAALKTGLNTPEDSPMREIASASREEHINKFMAHIGVPFLMIPTPKPKNSVGKSISPSLVPAE</sequence>
<protein>
    <submittedName>
        <fullName evidence="2">Uncharacterized protein</fullName>
    </submittedName>
</protein>
<evidence type="ECO:0000313" key="3">
    <source>
        <dbReference type="Proteomes" id="UP000565441"/>
    </source>
</evidence>
<feature type="region of interest" description="Disordered" evidence="1">
    <location>
        <begin position="1"/>
        <end position="24"/>
    </location>
</feature>
<feature type="region of interest" description="Disordered" evidence="1">
    <location>
        <begin position="338"/>
        <end position="367"/>
    </location>
</feature>
<feature type="region of interest" description="Disordered" evidence="1">
    <location>
        <begin position="54"/>
        <end position="76"/>
    </location>
</feature>
<dbReference type="OrthoDB" id="6474464at2759"/>
<reference evidence="2 3" key="1">
    <citation type="journal article" date="2020" name="ISME J.">
        <title>Uncovering the hidden diversity of litter-decomposition mechanisms in mushroom-forming fungi.</title>
        <authorList>
            <person name="Floudas D."/>
            <person name="Bentzer J."/>
            <person name="Ahren D."/>
            <person name="Johansson T."/>
            <person name="Persson P."/>
            <person name="Tunlid A."/>
        </authorList>
    </citation>
    <scope>NUCLEOTIDE SEQUENCE [LARGE SCALE GENOMIC DNA]</scope>
    <source>
        <strain evidence="2 3">CBS 661.87</strain>
    </source>
</reference>
<evidence type="ECO:0000256" key="1">
    <source>
        <dbReference type="SAM" id="MobiDB-lite"/>
    </source>
</evidence>
<keyword evidence="3" id="KW-1185">Reference proteome</keyword>
<proteinExistence type="predicted"/>
<feature type="compositionally biased region" description="Low complexity" evidence="1">
    <location>
        <begin position="55"/>
        <end position="72"/>
    </location>
</feature>
<dbReference type="AlphaFoldDB" id="A0A8H5HMH9"/>